<dbReference type="InterPro" id="IPR004152">
    <property type="entry name" value="GAT_dom"/>
</dbReference>
<dbReference type="Pfam" id="PF18308">
    <property type="entry name" value="GGA_N-GAT"/>
    <property type="match status" value="1"/>
</dbReference>
<dbReference type="SUPFAM" id="SSF48464">
    <property type="entry name" value="ENTH/VHS domain"/>
    <property type="match status" value="1"/>
</dbReference>
<gene>
    <name evidence="13" type="ORF">Pcinc_009546</name>
</gene>
<dbReference type="Gene3D" id="2.60.40.1230">
    <property type="match status" value="1"/>
</dbReference>
<evidence type="ECO:0000259" key="12">
    <source>
        <dbReference type="PROSITE" id="PS50909"/>
    </source>
</evidence>
<evidence type="ECO:0000256" key="5">
    <source>
        <dbReference type="ARBA" id="ARBA00022753"/>
    </source>
</evidence>
<dbReference type="PROSITE" id="PS50179">
    <property type="entry name" value="VHS"/>
    <property type="match status" value="1"/>
</dbReference>
<dbReference type="Gene3D" id="1.20.5.170">
    <property type="match status" value="1"/>
</dbReference>
<evidence type="ECO:0000256" key="2">
    <source>
        <dbReference type="ARBA" id="ARBA00004220"/>
    </source>
</evidence>
<keyword evidence="8" id="KW-0333">Golgi apparatus</keyword>
<dbReference type="InterPro" id="IPR002014">
    <property type="entry name" value="VHS_dom"/>
</dbReference>
<keyword evidence="14" id="KW-1185">Reference proteome</keyword>
<evidence type="ECO:0000256" key="1">
    <source>
        <dbReference type="ARBA" id="ARBA00004150"/>
    </source>
</evidence>
<feature type="domain" description="GAE" evidence="11">
    <location>
        <begin position="516"/>
        <end position="635"/>
    </location>
</feature>
<evidence type="ECO:0008006" key="15">
    <source>
        <dbReference type="Google" id="ProtNLM"/>
    </source>
</evidence>
<dbReference type="Pfam" id="PF02883">
    <property type="entry name" value="Alpha_adaptinC2"/>
    <property type="match status" value="1"/>
</dbReference>
<dbReference type="InterPro" id="IPR038425">
    <property type="entry name" value="GAT_sf"/>
</dbReference>
<feature type="domain" description="VHS" evidence="10">
    <location>
        <begin position="15"/>
        <end position="145"/>
    </location>
</feature>
<dbReference type="GO" id="GO:0035091">
    <property type="term" value="F:phosphatidylinositol binding"/>
    <property type="evidence" value="ECO:0007669"/>
    <property type="project" value="InterPro"/>
</dbReference>
<dbReference type="PROSITE" id="PS50180">
    <property type="entry name" value="GAE"/>
    <property type="match status" value="1"/>
</dbReference>
<dbReference type="PANTHER" id="PTHR45905:SF1">
    <property type="entry name" value="GOLGI-LOCALIZED, GAMMA-ADAPTIN EAR CONTAINING, ARF BINDING PROTEIN"/>
    <property type="match status" value="1"/>
</dbReference>
<dbReference type="GO" id="GO:0031267">
    <property type="term" value="F:small GTPase binding"/>
    <property type="evidence" value="ECO:0007669"/>
    <property type="project" value="InterPro"/>
</dbReference>
<evidence type="ECO:0000256" key="3">
    <source>
        <dbReference type="ARBA" id="ARBA00008099"/>
    </source>
</evidence>
<dbReference type="InterPro" id="IPR008153">
    <property type="entry name" value="GAE_dom"/>
</dbReference>
<dbReference type="Proteomes" id="UP001286313">
    <property type="component" value="Unassembled WGS sequence"/>
</dbReference>
<evidence type="ECO:0000256" key="8">
    <source>
        <dbReference type="ARBA" id="ARBA00023034"/>
    </source>
</evidence>
<dbReference type="PANTHER" id="PTHR45905">
    <property type="entry name" value="GOLGI-LOCALIZED, GAMMA-ADAPTIN EAR CONTAINING, ARF BINDING PROTEIN"/>
    <property type="match status" value="1"/>
</dbReference>
<dbReference type="InterPro" id="IPR013041">
    <property type="entry name" value="Clathrin_app_Ig-like_sf"/>
</dbReference>
<comment type="subcellular location">
    <subcellularLocation>
        <location evidence="2">Early endosome membrane</location>
        <topology evidence="2">Peripheral membrane protein</topology>
    </subcellularLocation>
    <subcellularLocation>
        <location evidence="1">Golgi apparatus</location>
        <location evidence="1">trans-Golgi network membrane</location>
        <topology evidence="1">Peripheral membrane protein</topology>
    </subcellularLocation>
</comment>
<dbReference type="AlphaFoldDB" id="A0AAE1G4I5"/>
<dbReference type="Gene3D" id="1.20.58.160">
    <property type="match status" value="1"/>
</dbReference>
<dbReference type="Pfam" id="PF00790">
    <property type="entry name" value="VHS"/>
    <property type="match status" value="1"/>
</dbReference>
<evidence type="ECO:0000259" key="10">
    <source>
        <dbReference type="PROSITE" id="PS50179"/>
    </source>
</evidence>
<comment type="similarity">
    <text evidence="3">Belongs to the GGA protein family.</text>
</comment>
<evidence type="ECO:0000313" key="14">
    <source>
        <dbReference type="Proteomes" id="UP001286313"/>
    </source>
</evidence>
<comment type="caution">
    <text evidence="13">The sequence shown here is derived from an EMBL/GenBank/DDBJ whole genome shotgun (WGS) entry which is preliminary data.</text>
</comment>
<accession>A0AAE1G4I5</accession>
<dbReference type="GO" id="GO:0031901">
    <property type="term" value="C:early endosome membrane"/>
    <property type="evidence" value="ECO:0007669"/>
    <property type="project" value="UniProtKB-SubCell"/>
</dbReference>
<name>A0AAE1G4I5_PETCI</name>
<dbReference type="InterPro" id="IPR008152">
    <property type="entry name" value="Clathrin_a/b/g-adaptin_app_Ig"/>
</dbReference>
<keyword evidence="7" id="KW-0653">Protein transport</keyword>
<dbReference type="GO" id="GO:0043130">
    <property type="term" value="F:ubiquitin binding"/>
    <property type="evidence" value="ECO:0007669"/>
    <property type="project" value="InterPro"/>
</dbReference>
<evidence type="ECO:0000313" key="13">
    <source>
        <dbReference type="EMBL" id="KAK3886304.1"/>
    </source>
</evidence>
<organism evidence="13 14">
    <name type="scientific">Petrolisthes cinctipes</name>
    <name type="common">Flat porcelain crab</name>
    <dbReference type="NCBI Taxonomy" id="88211"/>
    <lineage>
        <taxon>Eukaryota</taxon>
        <taxon>Metazoa</taxon>
        <taxon>Ecdysozoa</taxon>
        <taxon>Arthropoda</taxon>
        <taxon>Crustacea</taxon>
        <taxon>Multicrustacea</taxon>
        <taxon>Malacostraca</taxon>
        <taxon>Eumalacostraca</taxon>
        <taxon>Eucarida</taxon>
        <taxon>Decapoda</taxon>
        <taxon>Pleocyemata</taxon>
        <taxon>Anomura</taxon>
        <taxon>Galatheoidea</taxon>
        <taxon>Porcellanidae</taxon>
        <taxon>Petrolisthes</taxon>
    </lineage>
</organism>
<sequence length="636" mass="69418">MAGPSPTLEVLLQKCTSPLNVDEDPNGIQAVCHAVVTEAGGVHTAVRLLAHKIQSPQERESLQALAVLQACVNSCGPAFHSEIGKFRFLNEMIKLVSPKYLGNHTHTSVKTRVVELLFTWTLDLKTEPKILEAYNMLKKQGVVKEDPPYLGAPTAAPEPRQRPNAVFEDEEKSRMLQKLLQSKNPHDLHKANALIKSMVKEDERRMERTTRRIVEVETAINNVRVLDEMLSRHQETAATQPDLDLMMELHASCSALRANLYRLVSEMDDKEEGIGDLLKANDELSRVMGRYKLIVEGTTTTTTTTNNNNNNTVSVSAAASASVSAVDTPHSSSNSSSKDGEILLDLSTPEDEEAAAALDPMPLHKHLHDIGLGGIDLKVAAAAAAASGQSSPGVVTASLAYQSTMAPTLIPQLSTQTQQPINDDTKQPTIKDERCDPLDDLATLGTSLIKQHLPPNTPVQVQFKPAEKLTAEEEEEIVAAVVVDEINKKKCSSNPQFMEVKSMADLRVTLDSIKPGKQGSLTVLDSNDIIVMLHFTENQPRDDVCVVVISTISHNSTPITNYVLQAVVPKGCKVRLQSPSSTNLAAYTPFLPPPAITQIMMIANPNKVNVWLKIMLSYSLEDDLVTEMGQVDTLPL</sequence>
<protein>
    <recommendedName>
        <fullName evidence="15">ADP-ribosylation factor-binding protein GGA1</fullName>
    </recommendedName>
</protein>
<dbReference type="GO" id="GO:0006886">
    <property type="term" value="P:intracellular protein transport"/>
    <property type="evidence" value="ECO:0007669"/>
    <property type="project" value="InterPro"/>
</dbReference>
<dbReference type="InterPro" id="IPR041198">
    <property type="entry name" value="GGA_N-GAT"/>
</dbReference>
<dbReference type="CDD" id="cd03567">
    <property type="entry name" value="VHS_GGA_metazoan"/>
    <property type="match status" value="1"/>
</dbReference>
<dbReference type="InterPro" id="IPR008942">
    <property type="entry name" value="ENTH_VHS"/>
</dbReference>
<dbReference type="SUPFAM" id="SSF49348">
    <property type="entry name" value="Clathrin adaptor appendage domain"/>
    <property type="match status" value="1"/>
</dbReference>
<keyword evidence="9" id="KW-0472">Membrane</keyword>
<keyword evidence="6" id="KW-0832">Ubl conjugation</keyword>
<dbReference type="CDD" id="cd14234">
    <property type="entry name" value="GAT_GGA_meta"/>
    <property type="match status" value="1"/>
</dbReference>
<dbReference type="SUPFAM" id="SSF89009">
    <property type="entry name" value="GAT-like domain"/>
    <property type="match status" value="1"/>
</dbReference>
<dbReference type="GO" id="GO:0034394">
    <property type="term" value="P:protein localization to cell surface"/>
    <property type="evidence" value="ECO:0007669"/>
    <property type="project" value="TreeGrafter"/>
</dbReference>
<dbReference type="SMART" id="SM00809">
    <property type="entry name" value="Alpha_adaptinC2"/>
    <property type="match status" value="1"/>
</dbReference>
<dbReference type="Gene3D" id="1.25.40.90">
    <property type="match status" value="1"/>
</dbReference>
<keyword evidence="5" id="KW-0967">Endosome</keyword>
<dbReference type="PROSITE" id="PS50909">
    <property type="entry name" value="GAT"/>
    <property type="match status" value="1"/>
</dbReference>
<dbReference type="SMART" id="SM00288">
    <property type="entry name" value="VHS"/>
    <property type="match status" value="1"/>
</dbReference>
<evidence type="ECO:0000259" key="11">
    <source>
        <dbReference type="PROSITE" id="PS50180"/>
    </source>
</evidence>
<proteinExistence type="inferred from homology"/>
<keyword evidence="4" id="KW-0813">Transport</keyword>
<feature type="domain" description="GAT" evidence="12">
    <location>
        <begin position="169"/>
        <end position="296"/>
    </location>
</feature>
<dbReference type="Pfam" id="PF03127">
    <property type="entry name" value="GAT"/>
    <property type="match status" value="1"/>
</dbReference>
<dbReference type="EMBL" id="JAWQEG010000711">
    <property type="protein sequence ID" value="KAK3886304.1"/>
    <property type="molecule type" value="Genomic_DNA"/>
</dbReference>
<evidence type="ECO:0000256" key="7">
    <source>
        <dbReference type="ARBA" id="ARBA00022927"/>
    </source>
</evidence>
<evidence type="ECO:0000256" key="4">
    <source>
        <dbReference type="ARBA" id="ARBA00022448"/>
    </source>
</evidence>
<evidence type="ECO:0000256" key="9">
    <source>
        <dbReference type="ARBA" id="ARBA00023136"/>
    </source>
</evidence>
<dbReference type="InterPro" id="IPR027422">
    <property type="entry name" value="GGA1-3"/>
</dbReference>
<dbReference type="GO" id="GO:0005802">
    <property type="term" value="C:trans-Golgi network"/>
    <property type="evidence" value="ECO:0007669"/>
    <property type="project" value="InterPro"/>
</dbReference>
<evidence type="ECO:0000256" key="6">
    <source>
        <dbReference type="ARBA" id="ARBA00022843"/>
    </source>
</evidence>
<reference evidence="13" key="1">
    <citation type="submission" date="2023-10" db="EMBL/GenBank/DDBJ databases">
        <title>Genome assemblies of two species of porcelain crab, Petrolisthes cinctipes and Petrolisthes manimaculis (Anomura: Porcellanidae).</title>
        <authorList>
            <person name="Angst P."/>
        </authorList>
    </citation>
    <scope>NUCLEOTIDE SEQUENCE</scope>
    <source>
        <strain evidence="13">PB745_01</strain>
        <tissue evidence="13">Gill</tissue>
    </source>
</reference>
<dbReference type="GO" id="GO:0006893">
    <property type="term" value="P:Golgi to plasma membrane transport"/>
    <property type="evidence" value="ECO:0007669"/>
    <property type="project" value="TreeGrafter"/>
</dbReference>